<sequence length="505" mass="56966">MNPLSVPPEIWLEIFKDIDPTKLSAVVETCRTFAAVARPLQFAEFVFRPHGLEDGKLPREPEKLCVLTSPVEERNAMHRLDFWTSEAVAPLVRSCVVMPWLAEQKPAGYGFVVRPNDLSQLLAAFIHRLHRLSRIRSLYLHEILLTTRLVASIYHNLPRLEHLSIRVWKGQMPVSFVRPDPDAESGPRIAKFSILTSAFGPGSRNTQVLAPWLPFLSPTHLQELKLDSRAYDWRTENTPVLSSVKTLYLDIGGTDVENLRALGKKIPSVRNLYIFNSRMSEAMAAACEPLLRHATNLRLPYHALQWCLPQAKKLLRLQITSTPTAAQLIPQLHNVQFSSITTFLCDMSAKPRVESDPPSVADFATILGCFPQLRHLHVSLGILGKDEDDAPASVTVLDALISAIFPQSITTIVMSVYQRPRPLEPVPLPFELRGLLPDTPVIRDLIVQQNPSLRTLWVQARSILIAWRLGVVRLMGLLRTRYALKIRSSCTTQTSMSEFWDARED</sequence>
<protein>
    <recommendedName>
        <fullName evidence="3">F-box domain-containing protein</fullName>
    </recommendedName>
</protein>
<dbReference type="AlphaFoldDB" id="A0A8H6TKY6"/>
<dbReference type="SUPFAM" id="SSF52047">
    <property type="entry name" value="RNI-like"/>
    <property type="match status" value="1"/>
</dbReference>
<dbReference type="OrthoDB" id="2864564at2759"/>
<reference evidence="1" key="1">
    <citation type="submission" date="2020-05" db="EMBL/GenBank/DDBJ databases">
        <title>Mycena genomes resolve the evolution of fungal bioluminescence.</title>
        <authorList>
            <person name="Tsai I.J."/>
        </authorList>
    </citation>
    <scope>NUCLEOTIDE SEQUENCE</scope>
    <source>
        <strain evidence="1">110903Hualien_Pintung</strain>
    </source>
</reference>
<keyword evidence="2" id="KW-1185">Reference proteome</keyword>
<evidence type="ECO:0000313" key="2">
    <source>
        <dbReference type="Proteomes" id="UP000613580"/>
    </source>
</evidence>
<organism evidence="1 2">
    <name type="scientific">Mycena chlorophos</name>
    <name type="common">Agaric fungus</name>
    <name type="synonym">Agaricus chlorophos</name>
    <dbReference type="NCBI Taxonomy" id="658473"/>
    <lineage>
        <taxon>Eukaryota</taxon>
        <taxon>Fungi</taxon>
        <taxon>Dikarya</taxon>
        <taxon>Basidiomycota</taxon>
        <taxon>Agaricomycotina</taxon>
        <taxon>Agaricomycetes</taxon>
        <taxon>Agaricomycetidae</taxon>
        <taxon>Agaricales</taxon>
        <taxon>Marasmiineae</taxon>
        <taxon>Mycenaceae</taxon>
        <taxon>Mycena</taxon>
    </lineage>
</organism>
<evidence type="ECO:0000313" key="1">
    <source>
        <dbReference type="EMBL" id="KAF7318592.1"/>
    </source>
</evidence>
<evidence type="ECO:0008006" key="3">
    <source>
        <dbReference type="Google" id="ProtNLM"/>
    </source>
</evidence>
<dbReference type="Proteomes" id="UP000613580">
    <property type="component" value="Unassembled WGS sequence"/>
</dbReference>
<dbReference type="EMBL" id="JACAZE010000004">
    <property type="protein sequence ID" value="KAF7318592.1"/>
    <property type="molecule type" value="Genomic_DNA"/>
</dbReference>
<gene>
    <name evidence="1" type="ORF">HMN09_00369900</name>
</gene>
<accession>A0A8H6TKY6</accession>
<name>A0A8H6TKY6_MYCCL</name>
<proteinExistence type="predicted"/>
<comment type="caution">
    <text evidence="1">The sequence shown here is derived from an EMBL/GenBank/DDBJ whole genome shotgun (WGS) entry which is preliminary data.</text>
</comment>